<sequence length="386" mass="43871">MLTALENKKSSYIPCSFMIFSALGEKCKDQSEFIKRQLELGLDTRVELPELPFRFHPEVKVKEWKEKTKSGHLLHKEYQTPSGKLTSIVQKTEDWPYGNSVPLFNDYLVPRSKKFLTEKKEDLKPLQYLFSESTAKDISSFREQAAKLKSFATNKDLLVSGGWGHFGSEKGMDKDGGTMGADALMWLCGIEKALLLAMDEPETIKELLQIISKWNMKRMEVYLEEGIDLLIKRAWYESTDLWSPSLYHRFIFPVLKKEVELVHQAGAKFGYIMTSGVMPLLDNFLELGIDVLIGVDPVQGKGTDLKLLKERVDGKMCLWGGVNGFLTIEKGEEKEVEDAVGESISILGPEGFILSPVDNVTDNSKRTWNNVKTMIKTWKIKLQEIT</sequence>
<organism evidence="2 3">
    <name type="scientific">Aerophobetes bacterium</name>
    <dbReference type="NCBI Taxonomy" id="2030807"/>
    <lineage>
        <taxon>Bacteria</taxon>
        <taxon>Candidatus Aerophobota</taxon>
    </lineage>
</organism>
<dbReference type="Pfam" id="PF01208">
    <property type="entry name" value="URO-D"/>
    <property type="match status" value="1"/>
</dbReference>
<protein>
    <recommendedName>
        <fullName evidence="1">Uroporphyrinogen decarboxylase (URO-D) domain-containing protein</fullName>
    </recommendedName>
</protein>
<dbReference type="GO" id="GO:0004853">
    <property type="term" value="F:uroporphyrinogen decarboxylase activity"/>
    <property type="evidence" value="ECO:0007669"/>
    <property type="project" value="InterPro"/>
</dbReference>
<evidence type="ECO:0000313" key="3">
    <source>
        <dbReference type="Proteomes" id="UP000316360"/>
    </source>
</evidence>
<feature type="domain" description="Uroporphyrinogen decarboxylase (URO-D)" evidence="1">
    <location>
        <begin position="189"/>
        <end position="360"/>
    </location>
</feature>
<comment type="caution">
    <text evidence="2">The sequence shown here is derived from an EMBL/GenBank/DDBJ whole genome shotgun (WGS) entry which is preliminary data.</text>
</comment>
<dbReference type="PANTHER" id="PTHR47099:SF1">
    <property type="entry name" value="METHYLCOBAMIDE:COM METHYLTRANSFERASE MTBA"/>
    <property type="match status" value="1"/>
</dbReference>
<dbReference type="Proteomes" id="UP000316360">
    <property type="component" value="Unassembled WGS sequence"/>
</dbReference>
<reference evidence="2 3" key="1">
    <citation type="submission" date="2019-03" db="EMBL/GenBank/DDBJ databases">
        <title>Metabolic potential of uncultured bacteria and archaea associated with petroleum seepage in deep-sea sediments.</title>
        <authorList>
            <person name="Dong X."/>
            <person name="Hubert C."/>
        </authorList>
    </citation>
    <scope>NUCLEOTIDE SEQUENCE [LARGE SCALE GENOMIC DNA]</scope>
    <source>
        <strain evidence="2">E44_bin7</strain>
    </source>
</reference>
<accession>A0A523RSL7</accession>
<dbReference type="Gene3D" id="3.20.20.210">
    <property type="match status" value="1"/>
</dbReference>
<gene>
    <name evidence="2" type="ORF">E3J84_05870</name>
</gene>
<dbReference type="GO" id="GO:0006779">
    <property type="term" value="P:porphyrin-containing compound biosynthetic process"/>
    <property type="evidence" value="ECO:0007669"/>
    <property type="project" value="InterPro"/>
</dbReference>
<dbReference type="EMBL" id="SOKJ01000336">
    <property type="protein sequence ID" value="TET08762.1"/>
    <property type="molecule type" value="Genomic_DNA"/>
</dbReference>
<dbReference type="InterPro" id="IPR038071">
    <property type="entry name" value="UROD/MetE-like_sf"/>
</dbReference>
<dbReference type="InterPro" id="IPR000257">
    <property type="entry name" value="Uroporphyrinogen_deCOase"/>
</dbReference>
<proteinExistence type="predicted"/>
<evidence type="ECO:0000313" key="2">
    <source>
        <dbReference type="EMBL" id="TET08762.1"/>
    </source>
</evidence>
<dbReference type="SUPFAM" id="SSF51726">
    <property type="entry name" value="UROD/MetE-like"/>
    <property type="match status" value="1"/>
</dbReference>
<name>A0A523RSL7_UNCAE</name>
<dbReference type="PANTHER" id="PTHR47099">
    <property type="entry name" value="METHYLCOBAMIDE:COM METHYLTRANSFERASE MTBA"/>
    <property type="match status" value="1"/>
</dbReference>
<evidence type="ECO:0000259" key="1">
    <source>
        <dbReference type="Pfam" id="PF01208"/>
    </source>
</evidence>
<dbReference type="AlphaFoldDB" id="A0A523RSL7"/>
<dbReference type="InterPro" id="IPR052024">
    <property type="entry name" value="Methanogen_methyltrans"/>
</dbReference>